<evidence type="ECO:0000313" key="16">
    <source>
        <dbReference type="EMBL" id="KSU86229.1"/>
    </source>
</evidence>
<dbReference type="InterPro" id="IPR001867">
    <property type="entry name" value="OmpR/PhoB-type_DNA-bd"/>
</dbReference>
<keyword evidence="9" id="KW-0804">Transcription</keyword>
<evidence type="ECO:0000256" key="6">
    <source>
        <dbReference type="ARBA" id="ARBA00023026"/>
    </source>
</evidence>
<keyword evidence="2" id="KW-0963">Cytoplasm</keyword>
<comment type="function">
    <text evidence="10">Member of the two-component regulatory system HssS/HssR involved in intracellular heme homeostasis and tempering of staphylococcal virulence. Phosphorylated HssR binds to a direct repeat sequence within hrtAB promoter and activates the expression of hrtAB, an efflux pump, in response to extracellular heme, hemin, hemoglobin or blood.</text>
</comment>
<comment type="caution">
    <text evidence="16">The sequence shown here is derived from an EMBL/GenBank/DDBJ whole genome shotgun (WGS) entry which is preliminary data.</text>
</comment>
<dbReference type="Pfam" id="PF00072">
    <property type="entry name" value="Response_reg"/>
    <property type="match status" value="1"/>
</dbReference>
<dbReference type="PANTHER" id="PTHR48111">
    <property type="entry name" value="REGULATOR OF RPOS"/>
    <property type="match status" value="1"/>
</dbReference>
<dbReference type="GO" id="GO:0032993">
    <property type="term" value="C:protein-DNA complex"/>
    <property type="evidence" value="ECO:0007669"/>
    <property type="project" value="TreeGrafter"/>
</dbReference>
<keyword evidence="8" id="KW-0010">Activator</keyword>
<gene>
    <name evidence="16" type="ORF">AS180_19745</name>
</gene>
<keyword evidence="3 12" id="KW-0597">Phosphoprotein</keyword>
<keyword evidence="6" id="KW-0843">Virulence</keyword>
<dbReference type="GO" id="GO:0005829">
    <property type="term" value="C:cytosol"/>
    <property type="evidence" value="ECO:0007669"/>
    <property type="project" value="TreeGrafter"/>
</dbReference>
<comment type="subcellular location">
    <subcellularLocation>
        <location evidence="1">Cytoplasm</location>
    </subcellularLocation>
</comment>
<evidence type="ECO:0000256" key="7">
    <source>
        <dbReference type="ARBA" id="ARBA00023125"/>
    </source>
</evidence>
<dbReference type="FunFam" id="3.40.50.2300:FF:000001">
    <property type="entry name" value="DNA-binding response regulator PhoB"/>
    <property type="match status" value="1"/>
</dbReference>
<feature type="domain" description="Response regulatory" evidence="14">
    <location>
        <begin position="15"/>
        <end position="128"/>
    </location>
</feature>
<dbReference type="SMART" id="SM00448">
    <property type="entry name" value="REC"/>
    <property type="match status" value="1"/>
</dbReference>
<dbReference type="PROSITE" id="PS50110">
    <property type="entry name" value="RESPONSE_REGULATORY"/>
    <property type="match status" value="1"/>
</dbReference>
<evidence type="ECO:0000256" key="3">
    <source>
        <dbReference type="ARBA" id="ARBA00022553"/>
    </source>
</evidence>
<dbReference type="CDD" id="cd17574">
    <property type="entry name" value="REC_OmpR"/>
    <property type="match status" value="1"/>
</dbReference>
<dbReference type="GO" id="GO:0006355">
    <property type="term" value="P:regulation of DNA-templated transcription"/>
    <property type="evidence" value="ECO:0007669"/>
    <property type="project" value="InterPro"/>
</dbReference>
<dbReference type="Proteomes" id="UP000053681">
    <property type="component" value="Unassembled WGS sequence"/>
</dbReference>
<evidence type="ECO:0000256" key="1">
    <source>
        <dbReference type="ARBA" id="ARBA00004496"/>
    </source>
</evidence>
<evidence type="ECO:0000256" key="10">
    <source>
        <dbReference type="ARBA" id="ARBA00037471"/>
    </source>
</evidence>
<feature type="domain" description="OmpR/PhoB-type" evidence="15">
    <location>
        <begin position="136"/>
        <end position="236"/>
    </location>
</feature>
<dbReference type="InterPro" id="IPR011006">
    <property type="entry name" value="CheY-like_superfamily"/>
</dbReference>
<evidence type="ECO:0000256" key="13">
    <source>
        <dbReference type="PROSITE-ProRule" id="PRU01091"/>
    </source>
</evidence>
<dbReference type="PROSITE" id="PS51755">
    <property type="entry name" value="OMPR_PHOB"/>
    <property type="match status" value="1"/>
</dbReference>
<dbReference type="SUPFAM" id="SSF52172">
    <property type="entry name" value="CheY-like"/>
    <property type="match status" value="1"/>
</dbReference>
<evidence type="ECO:0000259" key="15">
    <source>
        <dbReference type="PROSITE" id="PS51755"/>
    </source>
</evidence>
<evidence type="ECO:0000313" key="17">
    <source>
        <dbReference type="Proteomes" id="UP000053681"/>
    </source>
</evidence>
<organism evidence="16 17">
    <name type="scientific">Priestia veravalensis</name>
    <dbReference type="NCBI Taxonomy" id="1414648"/>
    <lineage>
        <taxon>Bacteria</taxon>
        <taxon>Bacillati</taxon>
        <taxon>Bacillota</taxon>
        <taxon>Bacilli</taxon>
        <taxon>Bacillales</taxon>
        <taxon>Bacillaceae</taxon>
        <taxon>Priestia</taxon>
    </lineage>
</organism>
<keyword evidence="7 13" id="KW-0238">DNA-binding</keyword>
<dbReference type="Gene3D" id="6.10.250.690">
    <property type="match status" value="1"/>
</dbReference>
<evidence type="ECO:0000256" key="4">
    <source>
        <dbReference type="ARBA" id="ARBA00023012"/>
    </source>
</evidence>
<proteinExistence type="predicted"/>
<reference evidence="16 17" key="1">
    <citation type="submission" date="2015-11" db="EMBL/GenBank/DDBJ databases">
        <title>Bacillus caseinolyticus sp nov.</title>
        <authorList>
            <person name="Dastager S.G."/>
            <person name="Mawlankar R."/>
        </authorList>
    </citation>
    <scope>NUCLEOTIDE SEQUENCE [LARGE SCALE GENOMIC DNA]</scope>
    <source>
        <strain evidence="16 17">SGD-V-76</strain>
    </source>
</reference>
<dbReference type="GO" id="GO:0000976">
    <property type="term" value="F:transcription cis-regulatory region binding"/>
    <property type="evidence" value="ECO:0007669"/>
    <property type="project" value="TreeGrafter"/>
</dbReference>
<dbReference type="Pfam" id="PF00486">
    <property type="entry name" value="Trans_reg_C"/>
    <property type="match status" value="1"/>
</dbReference>
<evidence type="ECO:0000256" key="8">
    <source>
        <dbReference type="ARBA" id="ARBA00023159"/>
    </source>
</evidence>
<dbReference type="SMART" id="SM00862">
    <property type="entry name" value="Trans_reg_C"/>
    <property type="match status" value="1"/>
</dbReference>
<dbReference type="Gene3D" id="1.10.10.10">
    <property type="entry name" value="Winged helix-like DNA-binding domain superfamily/Winged helix DNA-binding domain"/>
    <property type="match status" value="1"/>
</dbReference>
<dbReference type="InterPro" id="IPR001789">
    <property type="entry name" value="Sig_transdc_resp-reg_receiver"/>
</dbReference>
<feature type="DNA-binding region" description="OmpR/PhoB-type" evidence="13">
    <location>
        <begin position="136"/>
        <end position="236"/>
    </location>
</feature>
<dbReference type="CDD" id="cd00383">
    <property type="entry name" value="trans_reg_C"/>
    <property type="match status" value="1"/>
</dbReference>
<protein>
    <recommendedName>
        <fullName evidence="11">Heme response regulator HssR</fullName>
    </recommendedName>
</protein>
<evidence type="ECO:0000256" key="5">
    <source>
        <dbReference type="ARBA" id="ARBA00023015"/>
    </source>
</evidence>
<dbReference type="PANTHER" id="PTHR48111:SF49">
    <property type="entry name" value="HEME RESPONSE REGULATOR HSSR"/>
    <property type="match status" value="1"/>
</dbReference>
<dbReference type="Gene3D" id="3.40.50.2300">
    <property type="match status" value="1"/>
</dbReference>
<dbReference type="InterPro" id="IPR036388">
    <property type="entry name" value="WH-like_DNA-bd_sf"/>
</dbReference>
<sequence length="237" mass="27399">MIKDDNGRGKYSVIQILVADDDQHIRELISVYLETQGFKVIEAGDGEEAWQKLEEFRVDLAVVDIMMPYKDGWELTREIKEYFDIPVLMVTARGEAHDKLKGFDIGTDDYVVKPFNPEELVARVKALLRRYRIEASNIVHIENIRLDRTKLEVHVGDYVESLPLKEFDLLFKLASSPGKIFTRDQLIQGIWGFDYEGDERTIDVHIKRIRERLNQSGLKANIEIKTVRGLGYKLEGC</sequence>
<evidence type="ECO:0000259" key="14">
    <source>
        <dbReference type="PROSITE" id="PS50110"/>
    </source>
</evidence>
<evidence type="ECO:0000256" key="2">
    <source>
        <dbReference type="ARBA" id="ARBA00022490"/>
    </source>
</evidence>
<dbReference type="GO" id="GO:0000156">
    <property type="term" value="F:phosphorelay response regulator activity"/>
    <property type="evidence" value="ECO:0007669"/>
    <property type="project" value="TreeGrafter"/>
</dbReference>
<keyword evidence="17" id="KW-1185">Reference proteome</keyword>
<feature type="modified residue" description="4-aspartylphosphate" evidence="12">
    <location>
        <position position="64"/>
    </location>
</feature>
<evidence type="ECO:0000256" key="11">
    <source>
        <dbReference type="ARBA" id="ARBA00039976"/>
    </source>
</evidence>
<dbReference type="AlphaFoldDB" id="A0A0V8JGS6"/>
<dbReference type="InterPro" id="IPR039420">
    <property type="entry name" value="WalR-like"/>
</dbReference>
<evidence type="ECO:0000256" key="9">
    <source>
        <dbReference type="ARBA" id="ARBA00023163"/>
    </source>
</evidence>
<name>A0A0V8JGS6_9BACI</name>
<accession>A0A0V8JGS6</accession>
<keyword evidence="4" id="KW-0902">Two-component regulatory system</keyword>
<keyword evidence="5" id="KW-0805">Transcription regulation</keyword>
<dbReference type="EMBL" id="LNQP01000101">
    <property type="protein sequence ID" value="KSU86229.1"/>
    <property type="molecule type" value="Genomic_DNA"/>
</dbReference>
<evidence type="ECO:0000256" key="12">
    <source>
        <dbReference type="PROSITE-ProRule" id="PRU00169"/>
    </source>
</evidence>